<dbReference type="EC" id="6.3.5.-" evidence="1"/>
<keyword evidence="1" id="KW-0648">Protein biosynthesis</keyword>
<keyword evidence="3" id="KW-1185">Reference proteome</keyword>
<organism evidence="2 3">
    <name type="scientific">Persicobacter diffluens</name>
    <dbReference type="NCBI Taxonomy" id="981"/>
    <lineage>
        <taxon>Bacteria</taxon>
        <taxon>Pseudomonadati</taxon>
        <taxon>Bacteroidota</taxon>
        <taxon>Cytophagia</taxon>
        <taxon>Cytophagales</taxon>
        <taxon>Persicobacteraceae</taxon>
        <taxon>Persicobacter</taxon>
    </lineage>
</organism>
<evidence type="ECO:0000256" key="1">
    <source>
        <dbReference type="HAMAP-Rule" id="MF_00122"/>
    </source>
</evidence>
<dbReference type="InterPro" id="IPR036113">
    <property type="entry name" value="Asp/Glu-ADT_sf_sub_c"/>
</dbReference>
<dbReference type="PANTHER" id="PTHR15004">
    <property type="entry name" value="GLUTAMYL-TRNA(GLN) AMIDOTRANSFERASE SUBUNIT C, MITOCHONDRIAL"/>
    <property type="match status" value="1"/>
</dbReference>
<protein>
    <recommendedName>
        <fullName evidence="1">Aspartyl/glutamyl-tRNA(Asn/Gln) amidotransferase subunit C</fullName>
        <shortName evidence="1">Asp/Glu-ADT subunit C</shortName>
        <ecNumber evidence="1">6.3.5.-</ecNumber>
    </recommendedName>
</protein>
<dbReference type="PANTHER" id="PTHR15004:SF0">
    <property type="entry name" value="GLUTAMYL-TRNA(GLN) AMIDOTRANSFERASE SUBUNIT C, MITOCHONDRIAL"/>
    <property type="match status" value="1"/>
</dbReference>
<evidence type="ECO:0000313" key="3">
    <source>
        <dbReference type="Proteomes" id="UP001310022"/>
    </source>
</evidence>
<keyword evidence="1" id="KW-0547">Nucleotide-binding</keyword>
<dbReference type="SUPFAM" id="SSF141000">
    <property type="entry name" value="Glu-tRNAGln amidotransferase C subunit"/>
    <property type="match status" value="1"/>
</dbReference>
<dbReference type="InterPro" id="IPR003837">
    <property type="entry name" value="GatC"/>
</dbReference>
<evidence type="ECO:0000313" key="2">
    <source>
        <dbReference type="EMBL" id="GJM60314.1"/>
    </source>
</evidence>
<keyword evidence="1" id="KW-0067">ATP-binding</keyword>
<comment type="function">
    <text evidence="1">Allows the formation of correctly charged Asn-tRNA(Asn) or Gln-tRNA(Gln) through the transamidation of misacylated Asp-tRNA(Asn) or Glu-tRNA(Gln) in organisms which lack either or both of asparaginyl-tRNA or glutaminyl-tRNA synthetases. The reaction takes place in the presence of glutamine and ATP through an activated phospho-Asp-tRNA(Asn) or phospho-Glu-tRNA(Gln).</text>
</comment>
<reference evidence="2 3" key="1">
    <citation type="submission" date="2021-12" db="EMBL/GenBank/DDBJ databases">
        <title>Genome sequencing of bacteria with rrn-lacking chromosome and rrn-plasmid.</title>
        <authorList>
            <person name="Anda M."/>
            <person name="Iwasaki W."/>
        </authorList>
    </citation>
    <scope>NUCLEOTIDE SEQUENCE [LARGE SCALE GENOMIC DNA]</scope>
    <source>
        <strain evidence="2 3">NBRC 15940</strain>
    </source>
</reference>
<gene>
    <name evidence="1 2" type="primary">gatC</name>
    <name evidence="2" type="ORF">PEDI_08660</name>
</gene>
<sequence length="95" mass="10755">MNINEESLKKLAHLARLDFDASASEKMAKDLSGILDWVEQLNEVDTEGVKPLTNMSQEINAYRQDVVGNHLEREKGLKNAPDQDGEFFRVPKVLD</sequence>
<accession>A0AAN4VUG0</accession>
<dbReference type="EMBL" id="BQKE01000001">
    <property type="protein sequence ID" value="GJM60314.1"/>
    <property type="molecule type" value="Genomic_DNA"/>
</dbReference>
<comment type="subunit">
    <text evidence="1">Heterotrimer of A, B and C subunits.</text>
</comment>
<comment type="catalytic activity">
    <reaction evidence="1">
        <text>L-aspartyl-tRNA(Asn) + L-glutamine + ATP + H2O = L-asparaginyl-tRNA(Asn) + L-glutamate + ADP + phosphate + 2 H(+)</text>
        <dbReference type="Rhea" id="RHEA:14513"/>
        <dbReference type="Rhea" id="RHEA-COMP:9674"/>
        <dbReference type="Rhea" id="RHEA-COMP:9677"/>
        <dbReference type="ChEBI" id="CHEBI:15377"/>
        <dbReference type="ChEBI" id="CHEBI:15378"/>
        <dbReference type="ChEBI" id="CHEBI:29985"/>
        <dbReference type="ChEBI" id="CHEBI:30616"/>
        <dbReference type="ChEBI" id="CHEBI:43474"/>
        <dbReference type="ChEBI" id="CHEBI:58359"/>
        <dbReference type="ChEBI" id="CHEBI:78515"/>
        <dbReference type="ChEBI" id="CHEBI:78516"/>
        <dbReference type="ChEBI" id="CHEBI:456216"/>
    </reaction>
</comment>
<comment type="similarity">
    <text evidence="1">Belongs to the GatC family.</text>
</comment>
<keyword evidence="1" id="KW-0436">Ligase</keyword>
<dbReference type="AlphaFoldDB" id="A0AAN4VUG0"/>
<dbReference type="Pfam" id="PF02686">
    <property type="entry name" value="GatC"/>
    <property type="match status" value="1"/>
</dbReference>
<dbReference type="RefSeq" id="WP_060685706.1">
    <property type="nucleotide sequence ID" value="NZ_BQKE01000001.1"/>
</dbReference>
<dbReference type="Gene3D" id="1.10.20.60">
    <property type="entry name" value="Glu-tRNAGln amidotransferase C subunit, N-terminal domain"/>
    <property type="match status" value="1"/>
</dbReference>
<dbReference type="Proteomes" id="UP001310022">
    <property type="component" value="Unassembled WGS sequence"/>
</dbReference>
<name>A0AAN4VUG0_9BACT</name>
<dbReference type="GO" id="GO:0006412">
    <property type="term" value="P:translation"/>
    <property type="evidence" value="ECO:0007669"/>
    <property type="project" value="UniProtKB-UniRule"/>
</dbReference>
<dbReference type="NCBIfam" id="TIGR00135">
    <property type="entry name" value="gatC"/>
    <property type="match status" value="1"/>
</dbReference>
<comment type="catalytic activity">
    <reaction evidence="1">
        <text>L-glutamyl-tRNA(Gln) + L-glutamine + ATP + H2O = L-glutaminyl-tRNA(Gln) + L-glutamate + ADP + phosphate + H(+)</text>
        <dbReference type="Rhea" id="RHEA:17521"/>
        <dbReference type="Rhea" id="RHEA-COMP:9681"/>
        <dbReference type="Rhea" id="RHEA-COMP:9684"/>
        <dbReference type="ChEBI" id="CHEBI:15377"/>
        <dbReference type="ChEBI" id="CHEBI:15378"/>
        <dbReference type="ChEBI" id="CHEBI:29985"/>
        <dbReference type="ChEBI" id="CHEBI:30616"/>
        <dbReference type="ChEBI" id="CHEBI:43474"/>
        <dbReference type="ChEBI" id="CHEBI:58359"/>
        <dbReference type="ChEBI" id="CHEBI:78520"/>
        <dbReference type="ChEBI" id="CHEBI:78521"/>
        <dbReference type="ChEBI" id="CHEBI:456216"/>
    </reaction>
</comment>
<dbReference type="GO" id="GO:0006450">
    <property type="term" value="P:regulation of translational fidelity"/>
    <property type="evidence" value="ECO:0007669"/>
    <property type="project" value="InterPro"/>
</dbReference>
<dbReference type="GO" id="GO:0070681">
    <property type="term" value="P:glutaminyl-tRNAGln biosynthesis via transamidation"/>
    <property type="evidence" value="ECO:0007669"/>
    <property type="project" value="TreeGrafter"/>
</dbReference>
<dbReference type="HAMAP" id="MF_00122">
    <property type="entry name" value="GatC"/>
    <property type="match status" value="1"/>
</dbReference>
<proteinExistence type="inferred from homology"/>
<dbReference type="GO" id="GO:0005524">
    <property type="term" value="F:ATP binding"/>
    <property type="evidence" value="ECO:0007669"/>
    <property type="project" value="UniProtKB-KW"/>
</dbReference>
<dbReference type="GO" id="GO:0050567">
    <property type="term" value="F:glutaminyl-tRNA synthase (glutamine-hydrolyzing) activity"/>
    <property type="evidence" value="ECO:0007669"/>
    <property type="project" value="UniProtKB-UniRule"/>
</dbReference>
<comment type="caution">
    <text evidence="2">The sequence shown here is derived from an EMBL/GenBank/DDBJ whole genome shotgun (WGS) entry which is preliminary data.</text>
</comment>